<dbReference type="InterPro" id="IPR002818">
    <property type="entry name" value="DJ-1/PfpI"/>
</dbReference>
<dbReference type="EMBL" id="JACOPH010000009">
    <property type="protein sequence ID" value="MBC5714677.1"/>
    <property type="molecule type" value="Genomic_DNA"/>
</dbReference>
<dbReference type="SUPFAM" id="SSF52317">
    <property type="entry name" value="Class I glutamine amidotransferase-like"/>
    <property type="match status" value="1"/>
</dbReference>
<dbReference type="RefSeq" id="WP_186867312.1">
    <property type="nucleotide sequence ID" value="NZ_JACOPH010000009.1"/>
</dbReference>
<reference evidence="2" key="1">
    <citation type="submission" date="2020-08" db="EMBL/GenBank/DDBJ databases">
        <title>Genome public.</title>
        <authorList>
            <person name="Liu C."/>
            <person name="Sun Q."/>
        </authorList>
    </citation>
    <scope>NUCLEOTIDE SEQUENCE</scope>
    <source>
        <strain evidence="2">BX1005</strain>
    </source>
</reference>
<evidence type="ECO:0000259" key="1">
    <source>
        <dbReference type="Pfam" id="PF01965"/>
    </source>
</evidence>
<dbReference type="PANTHER" id="PTHR48094">
    <property type="entry name" value="PROTEIN/NUCLEIC ACID DEGLYCASE DJ-1-RELATED"/>
    <property type="match status" value="1"/>
</dbReference>
<dbReference type="Pfam" id="PF01965">
    <property type="entry name" value="DJ-1_PfpI"/>
    <property type="match status" value="1"/>
</dbReference>
<dbReference type="NCBIfam" id="TIGR01383">
    <property type="entry name" value="not_thiJ"/>
    <property type="match status" value="1"/>
</dbReference>
<dbReference type="InterPro" id="IPR029062">
    <property type="entry name" value="Class_I_gatase-like"/>
</dbReference>
<accession>A0A923LPK5</accession>
<dbReference type="AlphaFoldDB" id="A0A923LPK5"/>
<comment type="caution">
    <text evidence="2">The sequence shown here is derived from an EMBL/GenBank/DDBJ whole genome shotgun (WGS) entry which is preliminary data.</text>
</comment>
<sequence length="183" mass="19391">MNKTGIFLSDGCEEIEALTVVDTLRRTGLEITMISINNSTSVIGSHGIPFIADTTFENVNFDEYDAIVLPGGMPGTIHLGEHEGVTSIVKDFFAKGKLVCAICAAPSVLGAAGILQGRHATCHPGFEEKLTGAITSTDPVVTDGNVITSRGMGTSIDFALAIVKYLKDDAAVEELCQKLVYKK</sequence>
<proteinExistence type="predicted"/>
<organism evidence="2 3">
    <name type="scientific">Roseburia zhanii</name>
    <dbReference type="NCBI Taxonomy" id="2763064"/>
    <lineage>
        <taxon>Bacteria</taxon>
        <taxon>Bacillati</taxon>
        <taxon>Bacillota</taxon>
        <taxon>Clostridia</taxon>
        <taxon>Lachnospirales</taxon>
        <taxon>Lachnospiraceae</taxon>
        <taxon>Roseburia</taxon>
    </lineage>
</organism>
<dbReference type="GO" id="GO:0005737">
    <property type="term" value="C:cytoplasm"/>
    <property type="evidence" value="ECO:0007669"/>
    <property type="project" value="TreeGrafter"/>
</dbReference>
<protein>
    <submittedName>
        <fullName evidence="2">DJ-1/PfpI family protein</fullName>
    </submittedName>
</protein>
<dbReference type="InterPro" id="IPR050325">
    <property type="entry name" value="Prot/Nucl_acid_deglycase"/>
</dbReference>
<dbReference type="Proteomes" id="UP000606720">
    <property type="component" value="Unassembled WGS sequence"/>
</dbReference>
<feature type="domain" description="DJ-1/PfpI" evidence="1">
    <location>
        <begin position="6"/>
        <end position="164"/>
    </location>
</feature>
<dbReference type="CDD" id="cd03135">
    <property type="entry name" value="GATase1_DJ-1"/>
    <property type="match status" value="1"/>
</dbReference>
<evidence type="ECO:0000313" key="2">
    <source>
        <dbReference type="EMBL" id="MBC5714677.1"/>
    </source>
</evidence>
<evidence type="ECO:0000313" key="3">
    <source>
        <dbReference type="Proteomes" id="UP000606720"/>
    </source>
</evidence>
<gene>
    <name evidence="2" type="ORF">H8S17_10795</name>
</gene>
<name>A0A923LPK5_9FIRM</name>
<dbReference type="PANTHER" id="PTHR48094:SF12">
    <property type="entry name" value="PARKINSON DISEASE PROTEIN 7 HOMOLOG"/>
    <property type="match status" value="1"/>
</dbReference>
<dbReference type="Gene3D" id="3.40.50.880">
    <property type="match status" value="1"/>
</dbReference>
<keyword evidence="3" id="KW-1185">Reference proteome</keyword>
<dbReference type="InterPro" id="IPR006287">
    <property type="entry name" value="DJ-1"/>
</dbReference>